<dbReference type="InterPro" id="IPR001902">
    <property type="entry name" value="SLC26A/SulP_fam"/>
</dbReference>
<gene>
    <name evidence="7" type="primary">sulP</name>
    <name evidence="7" type="ORF">JQ615_07640</name>
</gene>
<dbReference type="CDD" id="cd07042">
    <property type="entry name" value="STAS_SulP_like_sulfate_transporter"/>
    <property type="match status" value="1"/>
</dbReference>
<feature type="transmembrane region" description="Helical" evidence="5">
    <location>
        <begin position="21"/>
        <end position="42"/>
    </location>
</feature>
<evidence type="ECO:0000259" key="6">
    <source>
        <dbReference type="PROSITE" id="PS50801"/>
    </source>
</evidence>
<reference evidence="8" key="1">
    <citation type="journal article" date="2021" name="ISME J.">
        <title>Evolutionary origin and ecological implication of a unique nif island in free-living Bradyrhizobium lineages.</title>
        <authorList>
            <person name="Tao J."/>
        </authorList>
    </citation>
    <scope>NUCLEOTIDE SEQUENCE [LARGE SCALE GENOMIC DNA]</scope>
    <source>
        <strain evidence="8">SZCCT0434</strain>
    </source>
</reference>
<feature type="transmembrane region" description="Helical" evidence="5">
    <location>
        <begin position="48"/>
        <end position="65"/>
    </location>
</feature>
<keyword evidence="4 5" id="KW-0472">Membrane</keyword>
<evidence type="ECO:0000313" key="8">
    <source>
        <dbReference type="Proteomes" id="UP001315278"/>
    </source>
</evidence>
<keyword evidence="3 5" id="KW-1133">Transmembrane helix</keyword>
<dbReference type="InterPro" id="IPR011547">
    <property type="entry name" value="SLC26A/SulP_dom"/>
</dbReference>
<dbReference type="SUPFAM" id="SSF52091">
    <property type="entry name" value="SpoIIaa-like"/>
    <property type="match status" value="1"/>
</dbReference>
<dbReference type="NCBIfam" id="TIGR00815">
    <property type="entry name" value="sulP"/>
    <property type="match status" value="1"/>
</dbReference>
<feature type="transmembrane region" description="Helical" evidence="5">
    <location>
        <begin position="135"/>
        <end position="154"/>
    </location>
</feature>
<name>A0ABS5FEP5_9BRAD</name>
<dbReference type="InterPro" id="IPR036513">
    <property type="entry name" value="STAS_dom_sf"/>
</dbReference>
<feature type="transmembrane region" description="Helical" evidence="5">
    <location>
        <begin position="351"/>
        <end position="369"/>
    </location>
</feature>
<sequence length="583" mass="62049">MKHWLPGLETLRRYEAAWLPHDIFAGLVLATMLVPVGIAYAAASGLPGIFGLYATIVPLLAYALFGPSRILVLGPDSALAGILLGVIAPLAHGDPVRAVTLASMMAIVSGTVCILAGIARLGFVTELLSKPIRYGYMNGIALTVLISQLPKLLGFSIEGEGPLRSLWAIASAIVAGKINWVAFAIGFATLMVILLLKNSKLPGILIAVVGATIIVGVFDLGTLHGVKVLGPLPQGLPAFVIPWVTASDIVPVVLGGCAIAMVSFADTSVLSRAYAARLGDRADSNQEMVGLGAANLATGFFQGFPISSSSSRTPVAEAAGARTQLTSVVGALAIASLLLVAPSLLQHLPTAALAAVVIAAALGLFEVTDLKRIYRIQRWEFWLAIVCFVGVAVLGVIQGIGLAIVLAIIEFLWDGWRPHSAVLGRAYGVKGYHDITRYPDARRIPGLVLFRWDAPLFFANAEFFRERIQEAVATSPTPVRWLVVTAEPVTSVDVTACDVVAELDQTLHAQGIELCFAELKDPVKDKLKRFGLFAQLGEHYFFPTIGVAVSRYLDINNVDWEDWEDQPVQASEPVASQNIKSGP</sequence>
<dbReference type="PROSITE" id="PS50801">
    <property type="entry name" value="STAS"/>
    <property type="match status" value="1"/>
</dbReference>
<feature type="transmembrane region" description="Helical" evidence="5">
    <location>
        <begin position="203"/>
        <end position="223"/>
    </location>
</feature>
<dbReference type="Pfam" id="PF00916">
    <property type="entry name" value="Sulfate_transp"/>
    <property type="match status" value="1"/>
</dbReference>
<protein>
    <submittedName>
        <fullName evidence="7">Sulfate permease</fullName>
    </submittedName>
</protein>
<feature type="transmembrane region" description="Helical" evidence="5">
    <location>
        <begin position="166"/>
        <end position="196"/>
    </location>
</feature>
<comment type="subcellular location">
    <subcellularLocation>
        <location evidence="1">Membrane</location>
        <topology evidence="1">Multi-pass membrane protein</topology>
    </subcellularLocation>
</comment>
<accession>A0ABS5FEP5</accession>
<dbReference type="Gene3D" id="3.30.750.24">
    <property type="entry name" value="STAS domain"/>
    <property type="match status" value="1"/>
</dbReference>
<dbReference type="RefSeq" id="WP_212492197.1">
    <property type="nucleotide sequence ID" value="NZ_JAFCJH010000005.1"/>
</dbReference>
<dbReference type="EMBL" id="JAFCJH010000005">
    <property type="protein sequence ID" value="MBR0795255.1"/>
    <property type="molecule type" value="Genomic_DNA"/>
</dbReference>
<comment type="caution">
    <text evidence="7">The sequence shown here is derived from an EMBL/GenBank/DDBJ whole genome shotgun (WGS) entry which is preliminary data.</text>
</comment>
<dbReference type="Pfam" id="PF01740">
    <property type="entry name" value="STAS"/>
    <property type="match status" value="1"/>
</dbReference>
<dbReference type="PANTHER" id="PTHR11814">
    <property type="entry name" value="SULFATE TRANSPORTER"/>
    <property type="match status" value="1"/>
</dbReference>
<keyword evidence="2 5" id="KW-0812">Transmembrane</keyword>
<evidence type="ECO:0000256" key="4">
    <source>
        <dbReference type="ARBA" id="ARBA00023136"/>
    </source>
</evidence>
<keyword evidence="8" id="KW-1185">Reference proteome</keyword>
<evidence type="ECO:0000256" key="2">
    <source>
        <dbReference type="ARBA" id="ARBA00022692"/>
    </source>
</evidence>
<dbReference type="InterPro" id="IPR002645">
    <property type="entry name" value="STAS_dom"/>
</dbReference>
<evidence type="ECO:0000256" key="1">
    <source>
        <dbReference type="ARBA" id="ARBA00004141"/>
    </source>
</evidence>
<proteinExistence type="predicted"/>
<dbReference type="Proteomes" id="UP001315278">
    <property type="component" value="Unassembled WGS sequence"/>
</dbReference>
<feature type="transmembrane region" description="Helical" evidence="5">
    <location>
        <begin position="98"/>
        <end position="123"/>
    </location>
</feature>
<evidence type="ECO:0000313" key="7">
    <source>
        <dbReference type="EMBL" id="MBR0795255.1"/>
    </source>
</evidence>
<feature type="transmembrane region" description="Helical" evidence="5">
    <location>
        <begin position="325"/>
        <end position="345"/>
    </location>
</feature>
<feature type="transmembrane region" description="Helical" evidence="5">
    <location>
        <begin position="381"/>
        <end position="413"/>
    </location>
</feature>
<feature type="transmembrane region" description="Helical" evidence="5">
    <location>
        <begin position="243"/>
        <end position="265"/>
    </location>
</feature>
<feature type="transmembrane region" description="Helical" evidence="5">
    <location>
        <begin position="72"/>
        <end position="92"/>
    </location>
</feature>
<organism evidence="7 8">
    <name type="scientific">Bradyrhizobium jicamae</name>
    <dbReference type="NCBI Taxonomy" id="280332"/>
    <lineage>
        <taxon>Bacteria</taxon>
        <taxon>Pseudomonadati</taxon>
        <taxon>Pseudomonadota</taxon>
        <taxon>Alphaproteobacteria</taxon>
        <taxon>Hyphomicrobiales</taxon>
        <taxon>Nitrobacteraceae</taxon>
        <taxon>Bradyrhizobium</taxon>
    </lineage>
</organism>
<evidence type="ECO:0000256" key="5">
    <source>
        <dbReference type="SAM" id="Phobius"/>
    </source>
</evidence>
<evidence type="ECO:0000256" key="3">
    <source>
        <dbReference type="ARBA" id="ARBA00022989"/>
    </source>
</evidence>
<feature type="domain" description="STAS" evidence="6">
    <location>
        <begin position="437"/>
        <end position="552"/>
    </location>
</feature>